<dbReference type="InterPro" id="IPR036236">
    <property type="entry name" value="Znf_C2H2_sf"/>
</dbReference>
<keyword evidence="3" id="KW-0479">Metal-binding</keyword>
<feature type="region of interest" description="Disordered" evidence="12">
    <location>
        <begin position="664"/>
        <end position="703"/>
    </location>
</feature>
<dbReference type="FunFam" id="3.30.160.60:FF:002343">
    <property type="entry name" value="Zinc finger protein 33A"/>
    <property type="match status" value="2"/>
</dbReference>
<dbReference type="FunFam" id="3.30.160.60:FF:000478">
    <property type="entry name" value="Zinc finger protein 133"/>
    <property type="match status" value="1"/>
</dbReference>
<evidence type="ECO:0000256" key="2">
    <source>
        <dbReference type="ARBA" id="ARBA00006991"/>
    </source>
</evidence>
<keyword evidence="7" id="KW-0805">Transcription regulation</keyword>
<proteinExistence type="inferred from homology"/>
<feature type="region of interest" description="Disordered" evidence="12">
    <location>
        <begin position="344"/>
        <end position="449"/>
    </location>
</feature>
<evidence type="ECO:0000259" key="13">
    <source>
        <dbReference type="PROSITE" id="PS50157"/>
    </source>
</evidence>
<feature type="compositionally biased region" description="Polar residues" evidence="12">
    <location>
        <begin position="677"/>
        <end position="686"/>
    </location>
</feature>
<dbReference type="GeneTree" id="ENSGT01150000286936"/>
<feature type="domain" description="C2H2-type" evidence="13">
    <location>
        <begin position="567"/>
        <end position="594"/>
    </location>
</feature>
<dbReference type="SMART" id="SM00355">
    <property type="entry name" value="ZnF_C2H2"/>
    <property type="match status" value="8"/>
</dbReference>
<feature type="domain" description="C2H2-type" evidence="13">
    <location>
        <begin position="623"/>
        <end position="650"/>
    </location>
</feature>
<comment type="subcellular location">
    <subcellularLocation>
        <location evidence="1">Nucleus</location>
    </subcellularLocation>
</comment>
<dbReference type="FunFam" id="3.30.160.60:FF:000358">
    <property type="entry name" value="zinc finger protein 24"/>
    <property type="match status" value="1"/>
</dbReference>
<reference evidence="14" key="3">
    <citation type="submission" date="2025-09" db="UniProtKB">
        <authorList>
            <consortium name="Ensembl"/>
        </authorList>
    </citation>
    <scope>IDENTIFICATION</scope>
</reference>
<feature type="compositionally biased region" description="Basic residues" evidence="12">
    <location>
        <begin position="384"/>
        <end position="394"/>
    </location>
</feature>
<evidence type="ECO:0000256" key="4">
    <source>
        <dbReference type="ARBA" id="ARBA00022737"/>
    </source>
</evidence>
<evidence type="ECO:0000256" key="9">
    <source>
        <dbReference type="ARBA" id="ARBA00023163"/>
    </source>
</evidence>
<evidence type="ECO:0000313" key="15">
    <source>
        <dbReference type="Proteomes" id="UP000472272"/>
    </source>
</evidence>
<evidence type="ECO:0000256" key="10">
    <source>
        <dbReference type="ARBA" id="ARBA00023242"/>
    </source>
</evidence>
<name>A0A670HMR1_PODMU</name>
<dbReference type="Ensembl" id="ENSPMRT00000000833.1">
    <property type="protein sequence ID" value="ENSPMRP00000000786.1"/>
    <property type="gene ID" value="ENSPMRG00000000577.1"/>
</dbReference>
<evidence type="ECO:0000256" key="6">
    <source>
        <dbReference type="ARBA" id="ARBA00022833"/>
    </source>
</evidence>
<dbReference type="Gene3D" id="3.30.160.60">
    <property type="entry name" value="Classic Zinc Finger"/>
    <property type="match status" value="8"/>
</dbReference>
<evidence type="ECO:0000313" key="14">
    <source>
        <dbReference type="Ensembl" id="ENSPMRP00000000786.1"/>
    </source>
</evidence>
<evidence type="ECO:0000256" key="3">
    <source>
        <dbReference type="ARBA" id="ARBA00022723"/>
    </source>
</evidence>
<dbReference type="PANTHER" id="PTHR23235:SF152">
    <property type="entry name" value="SI:DKEY-210J14.3"/>
    <property type="match status" value="1"/>
</dbReference>
<feature type="compositionally biased region" description="Polar residues" evidence="12">
    <location>
        <begin position="434"/>
        <end position="448"/>
    </location>
</feature>
<keyword evidence="9" id="KW-0804">Transcription</keyword>
<dbReference type="GO" id="GO:0000978">
    <property type="term" value="F:RNA polymerase II cis-regulatory region sequence-specific DNA binding"/>
    <property type="evidence" value="ECO:0007669"/>
    <property type="project" value="TreeGrafter"/>
</dbReference>
<feature type="domain" description="C2H2-type" evidence="13">
    <location>
        <begin position="455"/>
        <end position="482"/>
    </location>
</feature>
<evidence type="ECO:0000256" key="1">
    <source>
        <dbReference type="ARBA" id="ARBA00004123"/>
    </source>
</evidence>
<accession>A0A670HMR1</accession>
<reference evidence="14 15" key="1">
    <citation type="journal article" date="2019" name="Proc. Natl. Acad. Sci. U.S.A.">
        <title>Regulatory changes in pterin and carotenoid genes underlie balanced color polymorphisms in the wall lizard.</title>
        <authorList>
            <person name="Andrade P."/>
            <person name="Pinho C."/>
            <person name="Perez I de Lanuza G."/>
            <person name="Afonso S."/>
            <person name="Brejcha J."/>
            <person name="Rubin C.J."/>
            <person name="Wallerman O."/>
            <person name="Pereira P."/>
            <person name="Sabatino S.J."/>
            <person name="Bellati A."/>
            <person name="Pellitteri-Rosa D."/>
            <person name="Bosakova Z."/>
            <person name="Bunikis I."/>
            <person name="Carretero M.A."/>
            <person name="Feiner N."/>
            <person name="Marsik P."/>
            <person name="Pauperio F."/>
            <person name="Salvi D."/>
            <person name="Soler L."/>
            <person name="While G.M."/>
            <person name="Uller T."/>
            <person name="Font E."/>
            <person name="Andersson L."/>
            <person name="Carneiro M."/>
        </authorList>
    </citation>
    <scope>NUCLEOTIDE SEQUENCE</scope>
</reference>
<dbReference type="GO" id="GO:0005634">
    <property type="term" value="C:nucleus"/>
    <property type="evidence" value="ECO:0007669"/>
    <property type="project" value="UniProtKB-SubCell"/>
</dbReference>
<evidence type="ECO:0000256" key="7">
    <source>
        <dbReference type="ARBA" id="ARBA00023015"/>
    </source>
</evidence>
<comment type="similarity">
    <text evidence="2">Belongs to the krueppel C2H2-type zinc-finger protein family.</text>
</comment>
<dbReference type="Pfam" id="PF00096">
    <property type="entry name" value="zf-C2H2"/>
    <property type="match status" value="8"/>
</dbReference>
<dbReference type="FunFam" id="3.30.160.60:FF:002005">
    <property type="entry name" value="Zinc finger protein 200"/>
    <property type="match status" value="1"/>
</dbReference>
<keyword evidence="6" id="KW-0862">Zinc</keyword>
<evidence type="ECO:0000256" key="5">
    <source>
        <dbReference type="ARBA" id="ARBA00022771"/>
    </source>
</evidence>
<dbReference type="AlphaFoldDB" id="A0A670HMR1"/>
<dbReference type="SUPFAM" id="SSF57667">
    <property type="entry name" value="beta-beta-alpha zinc fingers"/>
    <property type="match status" value="4"/>
</dbReference>
<evidence type="ECO:0000256" key="8">
    <source>
        <dbReference type="ARBA" id="ARBA00023125"/>
    </source>
</evidence>
<dbReference type="GO" id="GO:0008270">
    <property type="term" value="F:zinc ion binding"/>
    <property type="evidence" value="ECO:0007669"/>
    <property type="project" value="UniProtKB-KW"/>
</dbReference>
<organism evidence="14 15">
    <name type="scientific">Podarcis muralis</name>
    <name type="common">Wall lizard</name>
    <name type="synonym">Lacerta muralis</name>
    <dbReference type="NCBI Taxonomy" id="64176"/>
    <lineage>
        <taxon>Eukaryota</taxon>
        <taxon>Metazoa</taxon>
        <taxon>Chordata</taxon>
        <taxon>Craniata</taxon>
        <taxon>Vertebrata</taxon>
        <taxon>Euteleostomi</taxon>
        <taxon>Lepidosauria</taxon>
        <taxon>Squamata</taxon>
        <taxon>Bifurcata</taxon>
        <taxon>Unidentata</taxon>
        <taxon>Episquamata</taxon>
        <taxon>Laterata</taxon>
        <taxon>Lacertibaenia</taxon>
        <taxon>Lacertidae</taxon>
        <taxon>Podarcis</taxon>
    </lineage>
</organism>
<feature type="domain" description="C2H2-type" evidence="13">
    <location>
        <begin position="483"/>
        <end position="510"/>
    </location>
</feature>
<feature type="domain" description="C2H2-type" evidence="13">
    <location>
        <begin position="511"/>
        <end position="538"/>
    </location>
</feature>
<protein>
    <recommendedName>
        <fullName evidence="13">C2H2-type domain-containing protein</fullName>
    </recommendedName>
</protein>
<dbReference type="PANTHER" id="PTHR23235">
    <property type="entry name" value="KRUEPPEL-LIKE TRANSCRIPTION FACTOR"/>
    <property type="match status" value="1"/>
</dbReference>
<keyword evidence="5 11" id="KW-0863">Zinc-finger</keyword>
<feature type="compositionally biased region" description="Basic and acidic residues" evidence="12">
    <location>
        <begin position="412"/>
        <end position="432"/>
    </location>
</feature>
<dbReference type="FunFam" id="3.30.160.60:FF:001480">
    <property type="entry name" value="Si:cabz01071911.3"/>
    <property type="match status" value="1"/>
</dbReference>
<feature type="domain" description="C2H2-type" evidence="13">
    <location>
        <begin position="539"/>
        <end position="566"/>
    </location>
</feature>
<feature type="domain" description="C2H2-type" evidence="13">
    <location>
        <begin position="651"/>
        <end position="678"/>
    </location>
</feature>
<reference evidence="14" key="2">
    <citation type="submission" date="2025-08" db="UniProtKB">
        <authorList>
            <consortium name="Ensembl"/>
        </authorList>
    </citation>
    <scope>IDENTIFICATION</scope>
</reference>
<sequence>MMMFDTCKEPDLCIVYGEPIRPQPIVHKRTEGQKKAHPAHPVEEEEHVPLFSGGSCRSPWEITVQTIPGAAKEQDVCIVGEENIWQNPNICERKVCLQETHSVEGPVDSKGDSSVPSKTLARTVVDATATMMMVDTSREPDLCIVYGEAIRPKPIIHKRTEGHQEAHPVEVEKEIPLLHGGGCISPWEIMVLTVPGTTKEQDVCIVGEENIWQNPNICERKACLQKTLSVESPIHGKLDSRVPSELPAQTVVDAAKGQDICIVYEQGVLQKPTVHIRIGFPEETQPGEDVVKPVAGGEDWKGPNESTFQAVLNATKEQDSCVGYEEMVSQKAIFQGRAPCEATAQRGMDTAGVVQWRENRRKSSKKAQDEMVEQNLLSHDGPRREKRSHRKRKTDKSIVPQSSFFTEQGEQPENRDSLRTSKKEKTIQRAESGEISSGSRNNGNSPTCPTEAKRFTCLECRRSFCSKWNLKVHKRTHTGEKPYKCLECGRSFRNQKQFAAHQKIHTGQKSHKCADCGKSYRNKWNLKVHKRTHTGEKPFKCTVCKKSFNVRSNLNAHQRIHTGVKPYKCSVCGKSFARSSYLNAHQITHTKKKPYKCSKCGKCFAHSSHLTEHKRTHTGEKPFKCSVCNKCFAQKSNLTRHQSIHKGQRPHECSICGKSFTSKSNLKRHQKHHTRETPNQGSNLSLSLDDESRPYVGENTQRI</sequence>
<keyword evidence="10" id="KW-0539">Nucleus</keyword>
<dbReference type="FunFam" id="3.30.160.60:FF:000135">
    <property type="entry name" value="Zinc finger protein 358"/>
    <property type="match status" value="1"/>
</dbReference>
<evidence type="ECO:0000256" key="12">
    <source>
        <dbReference type="SAM" id="MobiDB-lite"/>
    </source>
</evidence>
<evidence type="ECO:0000256" key="11">
    <source>
        <dbReference type="PROSITE-ProRule" id="PRU00042"/>
    </source>
</evidence>
<dbReference type="FunFam" id="3.30.160.60:FF:000060">
    <property type="entry name" value="zinc finger protein 436"/>
    <property type="match status" value="1"/>
</dbReference>
<dbReference type="PROSITE" id="PS50157">
    <property type="entry name" value="ZINC_FINGER_C2H2_2"/>
    <property type="match status" value="8"/>
</dbReference>
<keyword evidence="8" id="KW-0238">DNA-binding</keyword>
<keyword evidence="4" id="KW-0677">Repeat</keyword>
<feature type="domain" description="C2H2-type" evidence="13">
    <location>
        <begin position="595"/>
        <end position="622"/>
    </location>
</feature>
<keyword evidence="15" id="KW-1185">Reference proteome</keyword>
<feature type="compositionally biased region" description="Polar residues" evidence="12">
    <location>
        <begin position="399"/>
        <end position="411"/>
    </location>
</feature>
<dbReference type="InterPro" id="IPR013087">
    <property type="entry name" value="Znf_C2H2_type"/>
</dbReference>
<dbReference type="Proteomes" id="UP000472272">
    <property type="component" value="Chromosome 2"/>
</dbReference>
<dbReference type="GO" id="GO:0000981">
    <property type="term" value="F:DNA-binding transcription factor activity, RNA polymerase II-specific"/>
    <property type="evidence" value="ECO:0007669"/>
    <property type="project" value="TreeGrafter"/>
</dbReference>
<dbReference type="PROSITE" id="PS00028">
    <property type="entry name" value="ZINC_FINGER_C2H2_1"/>
    <property type="match status" value="8"/>
</dbReference>
<feature type="compositionally biased region" description="Basic residues" evidence="12">
    <location>
        <begin position="665"/>
        <end position="674"/>
    </location>
</feature>